<reference evidence="2" key="1">
    <citation type="submission" date="2020-11" db="EMBL/GenBank/DDBJ databases">
        <title>Carbohydrate-dependent, anaerobic sulfur respiration: A novel catabolism in halophilic archaea.</title>
        <authorList>
            <person name="Sorokin D.Y."/>
            <person name="Messina E."/>
            <person name="Smedile F."/>
            <person name="La Cono V."/>
            <person name="Hallsworth J.E."/>
            <person name="Yakimov M.M."/>
        </authorList>
    </citation>
    <scope>NUCLEOTIDE SEQUENCE</scope>
    <source>
        <strain evidence="2">HSR-Bgl</strain>
    </source>
</reference>
<accession>A0A897NKQ7</accession>
<dbReference type="SUPFAM" id="SSF51735">
    <property type="entry name" value="NAD(P)-binding Rossmann-fold domains"/>
    <property type="match status" value="1"/>
</dbReference>
<gene>
    <name evidence="2" type="ORF">HSBGL_2467</name>
</gene>
<evidence type="ECO:0000259" key="1">
    <source>
        <dbReference type="Pfam" id="PF13460"/>
    </source>
</evidence>
<dbReference type="FunFam" id="3.40.50.720:FF:000702">
    <property type="entry name" value="NADH dehydrogenase (Ubiquinone)"/>
    <property type="match status" value="1"/>
</dbReference>
<dbReference type="Gene3D" id="3.40.50.720">
    <property type="entry name" value="NAD(P)-binding Rossmann-like Domain"/>
    <property type="match status" value="1"/>
</dbReference>
<organism evidence="2 3">
    <name type="scientific">Halapricum desulfuricans</name>
    <dbReference type="NCBI Taxonomy" id="2841257"/>
    <lineage>
        <taxon>Archaea</taxon>
        <taxon>Methanobacteriati</taxon>
        <taxon>Methanobacteriota</taxon>
        <taxon>Stenosarchaea group</taxon>
        <taxon>Halobacteria</taxon>
        <taxon>Halobacteriales</taxon>
        <taxon>Haloarculaceae</taxon>
        <taxon>Halapricum</taxon>
    </lineage>
</organism>
<dbReference type="PANTHER" id="PTHR12126:SF11">
    <property type="entry name" value="NADH DEHYDROGENASE [UBIQUINONE] 1 ALPHA SUBCOMPLEX SUBUNIT 9, MITOCHONDRIAL"/>
    <property type="match status" value="1"/>
</dbReference>
<sequence length="335" mass="35929">MTFTRTLEDDVNLCFRQSNRLRQGFIKDPTLYIDMRVLVTGGDGFVGRHLCVELADRDHDVVSLSRDPDPSVLPDGIETVRGDVTDPDSFGDAFESVDVVINLVALSPLFTPSGGDKMHERVHLGGTENVVAAAEGAGVDRIVQMSALGADPNGPTHYIRAKGRAEEVVRGSDLEWTIVRPSVIFGEGGEFVSFTKRLKGLFAPGVPVYPLPGGGTRTRFQPIWVGDLAPMLADAAVEAAHAGETYELGGPEVLTLREITELVYESEGRSIKIVSLPMGLAGVGLKTLGSVPGFPMGADQYRSLQFDNTTDDNDLEAFGVDPEALTPLAAYLGLD</sequence>
<dbReference type="Pfam" id="PF13460">
    <property type="entry name" value="NAD_binding_10"/>
    <property type="match status" value="1"/>
</dbReference>
<dbReference type="PANTHER" id="PTHR12126">
    <property type="entry name" value="NADH-UBIQUINONE OXIDOREDUCTASE 39 KDA SUBUNIT-RELATED"/>
    <property type="match status" value="1"/>
</dbReference>
<protein>
    <submittedName>
        <fullName evidence="2">YbjT</fullName>
    </submittedName>
</protein>
<dbReference type="InterPro" id="IPR051207">
    <property type="entry name" value="ComplexI_NDUFA9_subunit"/>
</dbReference>
<evidence type="ECO:0000313" key="2">
    <source>
        <dbReference type="EMBL" id="QSG12871.1"/>
    </source>
</evidence>
<dbReference type="EMBL" id="CP064789">
    <property type="protein sequence ID" value="QSG12871.1"/>
    <property type="molecule type" value="Genomic_DNA"/>
</dbReference>
<dbReference type="CDD" id="cd05271">
    <property type="entry name" value="NDUFA9_like_SDR_a"/>
    <property type="match status" value="1"/>
</dbReference>
<dbReference type="AlphaFoldDB" id="A0A897NKQ7"/>
<dbReference type="GO" id="GO:0044877">
    <property type="term" value="F:protein-containing complex binding"/>
    <property type="evidence" value="ECO:0007669"/>
    <property type="project" value="TreeGrafter"/>
</dbReference>
<evidence type="ECO:0000313" key="3">
    <source>
        <dbReference type="Proteomes" id="UP000663305"/>
    </source>
</evidence>
<name>A0A897NKQ7_9EURY</name>
<dbReference type="InterPro" id="IPR016040">
    <property type="entry name" value="NAD(P)-bd_dom"/>
</dbReference>
<proteinExistence type="predicted"/>
<dbReference type="Proteomes" id="UP000663305">
    <property type="component" value="Chromosome"/>
</dbReference>
<feature type="domain" description="NAD(P)-binding" evidence="1">
    <location>
        <begin position="41"/>
        <end position="184"/>
    </location>
</feature>
<dbReference type="InterPro" id="IPR036291">
    <property type="entry name" value="NAD(P)-bd_dom_sf"/>
</dbReference>